<evidence type="ECO:0000256" key="10">
    <source>
        <dbReference type="ARBA" id="ARBA00047445"/>
    </source>
</evidence>
<evidence type="ECO:0000256" key="11">
    <source>
        <dbReference type="ARBA" id="ARBA00069173"/>
    </source>
</evidence>
<evidence type="ECO:0000256" key="5">
    <source>
        <dbReference type="ARBA" id="ARBA00011944"/>
    </source>
</evidence>
<comment type="pathway">
    <text evidence="2">Cofactor biosynthesis; NAD(+) biosynthesis; nicotinate D-ribonucleotide from quinolinate: step 1/1.</text>
</comment>
<name>A0A3B1ABI1_9ZZZZ</name>
<dbReference type="FunFam" id="3.20.20.70:FF:000030">
    <property type="entry name" value="Nicotinate-nucleotide pyrophosphorylase, carboxylating"/>
    <property type="match status" value="1"/>
</dbReference>
<evidence type="ECO:0000256" key="1">
    <source>
        <dbReference type="ARBA" id="ARBA00003237"/>
    </source>
</evidence>
<comment type="similarity">
    <text evidence="3">Belongs to the NadC/ModD family.</text>
</comment>
<dbReference type="Pfam" id="PF01729">
    <property type="entry name" value="QRPTase_C"/>
    <property type="match status" value="1"/>
</dbReference>
<dbReference type="Gene3D" id="3.90.1170.20">
    <property type="entry name" value="Quinolinate phosphoribosyl transferase, N-terminal domain"/>
    <property type="match status" value="1"/>
</dbReference>
<organism evidence="14">
    <name type="scientific">hydrothermal vent metagenome</name>
    <dbReference type="NCBI Taxonomy" id="652676"/>
    <lineage>
        <taxon>unclassified sequences</taxon>
        <taxon>metagenomes</taxon>
        <taxon>ecological metagenomes</taxon>
    </lineage>
</organism>
<dbReference type="InterPro" id="IPR027277">
    <property type="entry name" value="NadC/ModD"/>
</dbReference>
<dbReference type="Gene3D" id="3.20.20.70">
    <property type="entry name" value="Aldolase class I"/>
    <property type="match status" value="1"/>
</dbReference>
<evidence type="ECO:0000256" key="8">
    <source>
        <dbReference type="ARBA" id="ARBA00022679"/>
    </source>
</evidence>
<dbReference type="GO" id="GO:0005737">
    <property type="term" value="C:cytoplasm"/>
    <property type="evidence" value="ECO:0007669"/>
    <property type="project" value="TreeGrafter"/>
</dbReference>
<dbReference type="UniPathway" id="UPA00253">
    <property type="reaction ID" value="UER00331"/>
</dbReference>
<gene>
    <name evidence="14" type="ORF">MNBD_GAMMA22-2248</name>
</gene>
<dbReference type="EMBL" id="UOFS01000033">
    <property type="protein sequence ID" value="VAW97222.1"/>
    <property type="molecule type" value="Genomic_DNA"/>
</dbReference>
<dbReference type="InterPro" id="IPR037128">
    <property type="entry name" value="Quinolinate_PRibosylTase_N_sf"/>
</dbReference>
<evidence type="ECO:0000256" key="4">
    <source>
        <dbReference type="ARBA" id="ARBA00011218"/>
    </source>
</evidence>
<protein>
    <recommendedName>
        <fullName evidence="11">Probable nicotinate-nucleotide pyrophosphorylase [carboxylating]</fullName>
        <ecNumber evidence="5">2.4.2.19</ecNumber>
    </recommendedName>
    <alternativeName>
        <fullName evidence="9">Quinolinate phosphoribosyltransferase [decarboxylating]</fullName>
    </alternativeName>
</protein>
<evidence type="ECO:0000256" key="9">
    <source>
        <dbReference type="ARBA" id="ARBA00033102"/>
    </source>
</evidence>
<proteinExistence type="inferred from homology"/>
<comment type="function">
    <text evidence="1">Involved in the catabolism of quinolinic acid (QA).</text>
</comment>
<dbReference type="InterPro" id="IPR002638">
    <property type="entry name" value="Quinolinate_PRibosylTrfase_C"/>
</dbReference>
<evidence type="ECO:0000259" key="12">
    <source>
        <dbReference type="Pfam" id="PF01729"/>
    </source>
</evidence>
<dbReference type="PANTHER" id="PTHR32179:SF3">
    <property type="entry name" value="NICOTINATE-NUCLEOTIDE PYROPHOSPHORYLASE [CARBOXYLATING]"/>
    <property type="match status" value="1"/>
</dbReference>
<keyword evidence="7 14" id="KW-0328">Glycosyltransferase</keyword>
<feature type="domain" description="Quinolinate phosphoribosyl transferase N-terminal" evidence="13">
    <location>
        <begin position="27"/>
        <end position="111"/>
    </location>
</feature>
<dbReference type="InterPro" id="IPR022412">
    <property type="entry name" value="Quinolinate_PRibosylTrfase_N"/>
</dbReference>
<dbReference type="SUPFAM" id="SSF51690">
    <property type="entry name" value="Nicotinate/Quinolinate PRTase C-terminal domain-like"/>
    <property type="match status" value="1"/>
</dbReference>
<evidence type="ECO:0000313" key="14">
    <source>
        <dbReference type="EMBL" id="VAW97222.1"/>
    </source>
</evidence>
<dbReference type="InterPro" id="IPR036068">
    <property type="entry name" value="Nicotinate_pribotase-like_C"/>
</dbReference>
<evidence type="ECO:0000256" key="2">
    <source>
        <dbReference type="ARBA" id="ARBA00004893"/>
    </source>
</evidence>
<comment type="subunit">
    <text evidence="4">Hexamer formed by 3 homodimers.</text>
</comment>
<keyword evidence="6" id="KW-0662">Pyridine nucleotide biosynthesis</keyword>
<dbReference type="Pfam" id="PF02749">
    <property type="entry name" value="QRPTase_N"/>
    <property type="match status" value="1"/>
</dbReference>
<dbReference type="GO" id="GO:0004514">
    <property type="term" value="F:nicotinate-nucleotide diphosphorylase (carboxylating) activity"/>
    <property type="evidence" value="ECO:0007669"/>
    <property type="project" value="UniProtKB-EC"/>
</dbReference>
<dbReference type="FunFam" id="3.90.1170.20:FF:000001">
    <property type="entry name" value="Nicotinate-nucleotide diphosphorylase (Carboxylating)"/>
    <property type="match status" value="1"/>
</dbReference>
<sequence length="281" mass="30513">MSIILPATESIKQQVQYALAEDIGDGDVTAQLINIEQQAHATVISREAGILAGSAWFNLVFQQLAPDINIHWLLSDGAIIQANQEICTFSGSARTLLTGERTALNFLQLLSGTATTVHQYVQAISGSNTKLLDTRKTIPGLRDAQKYAVRCGGGENHRIGLYDMVLIKENHIASAGSITLALHAAQRLYPNLPIEVEIEQLNELEEALKAGAKRILLDNMPNDILRQAVKMNQSRAKLEASGNVTIDTIHDIARTGVDYISIGATTKHLKALDLSMILTAI</sequence>
<dbReference type="PIRSF" id="PIRSF006250">
    <property type="entry name" value="NadC_ModD"/>
    <property type="match status" value="1"/>
</dbReference>
<dbReference type="GO" id="GO:0009435">
    <property type="term" value="P:NAD+ biosynthetic process"/>
    <property type="evidence" value="ECO:0007669"/>
    <property type="project" value="UniProtKB-UniPathway"/>
</dbReference>
<evidence type="ECO:0000256" key="3">
    <source>
        <dbReference type="ARBA" id="ARBA00009400"/>
    </source>
</evidence>
<dbReference type="SUPFAM" id="SSF54675">
    <property type="entry name" value="Nicotinate/Quinolinate PRTase N-terminal domain-like"/>
    <property type="match status" value="1"/>
</dbReference>
<comment type="catalytic activity">
    <reaction evidence="10">
        <text>nicotinate beta-D-ribonucleotide + CO2 + diphosphate = quinolinate + 5-phospho-alpha-D-ribose 1-diphosphate + 2 H(+)</text>
        <dbReference type="Rhea" id="RHEA:12733"/>
        <dbReference type="ChEBI" id="CHEBI:15378"/>
        <dbReference type="ChEBI" id="CHEBI:16526"/>
        <dbReference type="ChEBI" id="CHEBI:29959"/>
        <dbReference type="ChEBI" id="CHEBI:33019"/>
        <dbReference type="ChEBI" id="CHEBI:57502"/>
        <dbReference type="ChEBI" id="CHEBI:58017"/>
        <dbReference type="EC" id="2.4.2.19"/>
    </reaction>
</comment>
<dbReference type="GO" id="GO:0034213">
    <property type="term" value="P:quinolinate catabolic process"/>
    <property type="evidence" value="ECO:0007669"/>
    <property type="project" value="TreeGrafter"/>
</dbReference>
<dbReference type="InterPro" id="IPR013785">
    <property type="entry name" value="Aldolase_TIM"/>
</dbReference>
<dbReference type="InterPro" id="IPR004393">
    <property type="entry name" value="NadC"/>
</dbReference>
<evidence type="ECO:0000256" key="6">
    <source>
        <dbReference type="ARBA" id="ARBA00022642"/>
    </source>
</evidence>
<keyword evidence="8 14" id="KW-0808">Transferase</keyword>
<feature type="domain" description="Quinolinate phosphoribosyl transferase C-terminal" evidence="12">
    <location>
        <begin position="114"/>
        <end position="276"/>
    </location>
</feature>
<dbReference type="EC" id="2.4.2.19" evidence="5"/>
<dbReference type="PANTHER" id="PTHR32179">
    <property type="entry name" value="NICOTINATE-NUCLEOTIDE PYROPHOSPHORYLASE [CARBOXYLATING]"/>
    <property type="match status" value="1"/>
</dbReference>
<dbReference type="AlphaFoldDB" id="A0A3B1ABI1"/>
<accession>A0A3B1ABI1</accession>
<evidence type="ECO:0000256" key="7">
    <source>
        <dbReference type="ARBA" id="ARBA00022676"/>
    </source>
</evidence>
<reference evidence="14" key="1">
    <citation type="submission" date="2018-06" db="EMBL/GenBank/DDBJ databases">
        <authorList>
            <person name="Zhirakovskaya E."/>
        </authorList>
    </citation>
    <scope>NUCLEOTIDE SEQUENCE</scope>
</reference>
<evidence type="ECO:0000259" key="13">
    <source>
        <dbReference type="Pfam" id="PF02749"/>
    </source>
</evidence>
<dbReference type="NCBIfam" id="TIGR00078">
    <property type="entry name" value="nadC"/>
    <property type="match status" value="1"/>
</dbReference>
<dbReference type="CDD" id="cd01572">
    <property type="entry name" value="QPRTase"/>
    <property type="match status" value="1"/>
</dbReference>